<evidence type="ECO:0000313" key="4">
    <source>
        <dbReference type="Proteomes" id="UP000575068"/>
    </source>
</evidence>
<dbReference type="RefSeq" id="WP_184477146.1">
    <property type="nucleotide sequence ID" value="NZ_JACHOV010000014.1"/>
</dbReference>
<feature type="signal peptide" evidence="2">
    <location>
        <begin position="1"/>
        <end position="28"/>
    </location>
</feature>
<accession>A0A840HZB6</accession>
<dbReference type="EMBL" id="JACHOV010000014">
    <property type="protein sequence ID" value="MBB4642774.1"/>
    <property type="molecule type" value="Genomic_DNA"/>
</dbReference>
<name>A0A840HZB6_9SPHN</name>
<feature type="region of interest" description="Disordered" evidence="1">
    <location>
        <begin position="86"/>
        <end position="111"/>
    </location>
</feature>
<evidence type="ECO:0000313" key="3">
    <source>
        <dbReference type="EMBL" id="MBB4642774.1"/>
    </source>
</evidence>
<dbReference type="AlphaFoldDB" id="A0A840HZB6"/>
<feature type="chain" id="PRO_5032936058" description="Lipoprotein" evidence="2">
    <location>
        <begin position="29"/>
        <end position="131"/>
    </location>
</feature>
<evidence type="ECO:0000256" key="2">
    <source>
        <dbReference type="SAM" id="SignalP"/>
    </source>
</evidence>
<organism evidence="3 4">
    <name type="scientific">Rhizorhapis suberifaciens</name>
    <name type="common">corky root of lettuce</name>
    <dbReference type="NCBI Taxonomy" id="13656"/>
    <lineage>
        <taxon>Bacteria</taxon>
        <taxon>Pseudomonadati</taxon>
        <taxon>Pseudomonadota</taxon>
        <taxon>Alphaproteobacteria</taxon>
        <taxon>Sphingomonadales</taxon>
        <taxon>Sphingomonadaceae</taxon>
        <taxon>Rhizorhapis</taxon>
    </lineage>
</organism>
<reference evidence="3 4" key="1">
    <citation type="submission" date="2020-08" db="EMBL/GenBank/DDBJ databases">
        <title>Genomic Encyclopedia of Type Strains, Phase IV (KMG-IV): sequencing the most valuable type-strain genomes for metagenomic binning, comparative biology and taxonomic classification.</title>
        <authorList>
            <person name="Goeker M."/>
        </authorList>
    </citation>
    <scope>NUCLEOTIDE SEQUENCE [LARGE SCALE GENOMIC DNA]</scope>
    <source>
        <strain evidence="3 4">DSM 7465</strain>
    </source>
</reference>
<keyword evidence="4" id="KW-1185">Reference proteome</keyword>
<sequence length="131" mass="13346">MVKSHHGAPSARRWGRILFVGVASCALAACATTSEGGNPPKHCNRGSARNANPYGSIFTQADVSAAPAAREGAHAEVMVFGKDAEPAPEAVPVPDLTAPPPAPRNGAPAPVGRPISMGLDPISPQTAFRSC</sequence>
<feature type="compositionally biased region" description="Low complexity" evidence="1">
    <location>
        <begin position="87"/>
        <end position="96"/>
    </location>
</feature>
<gene>
    <name evidence="3" type="ORF">HNQ99_003110</name>
</gene>
<dbReference type="PROSITE" id="PS51257">
    <property type="entry name" value="PROKAR_LIPOPROTEIN"/>
    <property type="match status" value="1"/>
</dbReference>
<comment type="caution">
    <text evidence="3">The sequence shown here is derived from an EMBL/GenBank/DDBJ whole genome shotgun (WGS) entry which is preliminary data.</text>
</comment>
<dbReference type="Proteomes" id="UP000575068">
    <property type="component" value="Unassembled WGS sequence"/>
</dbReference>
<evidence type="ECO:0000256" key="1">
    <source>
        <dbReference type="SAM" id="MobiDB-lite"/>
    </source>
</evidence>
<protein>
    <recommendedName>
        <fullName evidence="5">Lipoprotein</fullName>
    </recommendedName>
</protein>
<proteinExistence type="predicted"/>
<keyword evidence="2" id="KW-0732">Signal</keyword>
<evidence type="ECO:0008006" key="5">
    <source>
        <dbReference type="Google" id="ProtNLM"/>
    </source>
</evidence>